<gene>
    <name evidence="1" type="ORF">BDN72DRAFT_309176</name>
</gene>
<evidence type="ECO:0000313" key="1">
    <source>
        <dbReference type="EMBL" id="TFK63611.1"/>
    </source>
</evidence>
<dbReference type="EMBL" id="ML208514">
    <property type="protein sequence ID" value="TFK63611.1"/>
    <property type="molecule type" value="Genomic_DNA"/>
</dbReference>
<accession>A0ACD3ADL1</accession>
<keyword evidence="2" id="KW-1185">Reference proteome</keyword>
<reference evidence="1 2" key="1">
    <citation type="journal article" date="2019" name="Nat. Ecol. Evol.">
        <title>Megaphylogeny resolves global patterns of mushroom evolution.</title>
        <authorList>
            <person name="Varga T."/>
            <person name="Krizsan K."/>
            <person name="Foldi C."/>
            <person name="Dima B."/>
            <person name="Sanchez-Garcia M."/>
            <person name="Sanchez-Ramirez S."/>
            <person name="Szollosi G.J."/>
            <person name="Szarkandi J.G."/>
            <person name="Papp V."/>
            <person name="Albert L."/>
            <person name="Andreopoulos W."/>
            <person name="Angelini C."/>
            <person name="Antonin V."/>
            <person name="Barry K.W."/>
            <person name="Bougher N.L."/>
            <person name="Buchanan P."/>
            <person name="Buyck B."/>
            <person name="Bense V."/>
            <person name="Catcheside P."/>
            <person name="Chovatia M."/>
            <person name="Cooper J."/>
            <person name="Damon W."/>
            <person name="Desjardin D."/>
            <person name="Finy P."/>
            <person name="Geml J."/>
            <person name="Haridas S."/>
            <person name="Hughes K."/>
            <person name="Justo A."/>
            <person name="Karasinski D."/>
            <person name="Kautmanova I."/>
            <person name="Kiss B."/>
            <person name="Kocsube S."/>
            <person name="Kotiranta H."/>
            <person name="LaButti K.M."/>
            <person name="Lechner B.E."/>
            <person name="Liimatainen K."/>
            <person name="Lipzen A."/>
            <person name="Lukacs Z."/>
            <person name="Mihaltcheva S."/>
            <person name="Morgado L.N."/>
            <person name="Niskanen T."/>
            <person name="Noordeloos M.E."/>
            <person name="Ohm R.A."/>
            <person name="Ortiz-Santana B."/>
            <person name="Ovrebo C."/>
            <person name="Racz N."/>
            <person name="Riley R."/>
            <person name="Savchenko A."/>
            <person name="Shiryaev A."/>
            <person name="Soop K."/>
            <person name="Spirin V."/>
            <person name="Szebenyi C."/>
            <person name="Tomsovsky M."/>
            <person name="Tulloss R.E."/>
            <person name="Uehling J."/>
            <person name="Grigoriev I.V."/>
            <person name="Vagvolgyi C."/>
            <person name="Papp T."/>
            <person name="Martin F.M."/>
            <person name="Miettinen O."/>
            <person name="Hibbett D.S."/>
            <person name="Nagy L.G."/>
        </authorList>
    </citation>
    <scope>NUCLEOTIDE SEQUENCE [LARGE SCALE GENOMIC DNA]</scope>
    <source>
        <strain evidence="1 2">NL-1719</strain>
    </source>
</reference>
<evidence type="ECO:0000313" key="2">
    <source>
        <dbReference type="Proteomes" id="UP000308600"/>
    </source>
</evidence>
<organism evidence="1 2">
    <name type="scientific">Pluteus cervinus</name>
    <dbReference type="NCBI Taxonomy" id="181527"/>
    <lineage>
        <taxon>Eukaryota</taxon>
        <taxon>Fungi</taxon>
        <taxon>Dikarya</taxon>
        <taxon>Basidiomycota</taxon>
        <taxon>Agaricomycotina</taxon>
        <taxon>Agaricomycetes</taxon>
        <taxon>Agaricomycetidae</taxon>
        <taxon>Agaricales</taxon>
        <taxon>Pluteineae</taxon>
        <taxon>Pluteaceae</taxon>
        <taxon>Pluteus</taxon>
    </lineage>
</organism>
<name>A0ACD3ADL1_9AGAR</name>
<proteinExistence type="predicted"/>
<protein>
    <submittedName>
        <fullName evidence="1">Uncharacterized protein</fullName>
    </submittedName>
</protein>
<sequence length="697" mass="78236">MGAFVLFGDCASQQMSSPPSDSLPGVLQEIFSFSLPRPSYRPGKHKERRLVGTTPFTFYDQHINPSQSIKHVVLLPSIVGDILRVVDDRLAELRHLGQGPLPLTDATRTDFENDLHHRVGHFSPSPESVAAQCMNSITWTCLNLVSSWAIHPRATKYYRALWLDDDKIQLPLQSLDDPKEDVSIRFIPPHLVDPDVLSSIDDSVKGALRDWCNRDLSTSLYLPMAPHTEALLRNLDELAALPVLPTAGPATQGCHRHSKITPTTCDAEKPLWTLPSFKDHGEASPAGYLDVEGHAITPSPLLAPCLSEFGTMKNVTAEGIAHHMWNLALGQDTTIIVINTGLHERIGIRHRATRTLYLSDIIETTKSGYGKLHLGLQMAAVLDALDRYRQHRKLQPVPVSKKRPRREEPKPESELRRSTRHKMNLLSKINKDLSGGMSLADNLVLWNELDQRPIALLRFCDGHLQSPVPSCCIRSGGALSPFAPESAQDSAIEWKGSYQPRECFTLLLSSPYSQIGGTGRVFKAQLEITLATGRKLLRDVVAKVAVHEEARKRMRHEYKVYQHLWQHNVKRIPEIYGLFQDYNNLADILVLERARFSFRQREPWTDKNGTVLKQLAPSDKSACISIVKAMHKAGVVHYDLRAENLVIAQDGKPMVIDFDRARLNPSDNDKKKEMDNVERFMNGKTLEDFLVISFAGP</sequence>
<dbReference type="Proteomes" id="UP000308600">
    <property type="component" value="Unassembled WGS sequence"/>
</dbReference>